<feature type="compositionally biased region" description="Basic residues" evidence="3">
    <location>
        <begin position="190"/>
        <end position="215"/>
    </location>
</feature>
<feature type="region of interest" description="Disordered" evidence="3">
    <location>
        <begin position="113"/>
        <end position="278"/>
    </location>
</feature>
<sequence length="278" mass="32841">MNSIRSIQKLNERELEEAISPSASWHTDYRDTAFIYIGGLPFEVSEGDIITLFSQFGEPVWIKLARDKETGKSRGFAWLKYEDQRSTDLAVDNFGGADVMGRVLRVDHTRYKPAKDEDMRDNTMGEVAESGRSKRRRTDSGSDSESEEERDPLPEEIELATLERELDDDDPMKPAMLKRVQDKVDVALAKLKKKRRREKEREREKKHHSRRHHRERSKDRDQRRIRDDSRTRNRSRSASPKAIKVAGSRRARRSPESEFRHREHRRRERRDESSRDRD</sequence>
<dbReference type="PANTHER" id="PTHR45880">
    <property type="entry name" value="RNA-BINDING MOTIF PROTEIN, X-LINKED 2"/>
    <property type="match status" value="1"/>
</dbReference>
<evidence type="ECO:0000313" key="5">
    <source>
        <dbReference type="EMBL" id="KAF1999051.1"/>
    </source>
</evidence>
<feature type="compositionally biased region" description="Basic and acidic residues" evidence="3">
    <location>
        <begin position="113"/>
        <end position="123"/>
    </location>
</feature>
<reference evidence="5" key="1">
    <citation type="journal article" date="2020" name="Stud. Mycol.">
        <title>101 Dothideomycetes genomes: a test case for predicting lifestyles and emergence of pathogens.</title>
        <authorList>
            <person name="Haridas S."/>
            <person name="Albert R."/>
            <person name="Binder M."/>
            <person name="Bloem J."/>
            <person name="Labutti K."/>
            <person name="Salamov A."/>
            <person name="Andreopoulos B."/>
            <person name="Baker S."/>
            <person name="Barry K."/>
            <person name="Bills G."/>
            <person name="Bluhm B."/>
            <person name="Cannon C."/>
            <person name="Castanera R."/>
            <person name="Culley D."/>
            <person name="Daum C."/>
            <person name="Ezra D."/>
            <person name="Gonzalez J."/>
            <person name="Henrissat B."/>
            <person name="Kuo A."/>
            <person name="Liang C."/>
            <person name="Lipzen A."/>
            <person name="Lutzoni F."/>
            <person name="Magnuson J."/>
            <person name="Mondo S."/>
            <person name="Nolan M."/>
            <person name="Ohm R."/>
            <person name="Pangilinan J."/>
            <person name="Park H.-J."/>
            <person name="Ramirez L."/>
            <person name="Alfaro M."/>
            <person name="Sun H."/>
            <person name="Tritt A."/>
            <person name="Yoshinaga Y."/>
            <person name="Zwiers L.-H."/>
            <person name="Turgeon B."/>
            <person name="Goodwin S."/>
            <person name="Spatafora J."/>
            <person name="Crous P."/>
            <person name="Grigoriev I."/>
        </authorList>
    </citation>
    <scope>NUCLEOTIDE SEQUENCE</scope>
    <source>
        <strain evidence="5">CBS 123094</strain>
    </source>
</reference>
<dbReference type="PROSITE" id="PS50102">
    <property type="entry name" value="RRM"/>
    <property type="match status" value="1"/>
</dbReference>
<dbReference type="GO" id="GO:0003723">
    <property type="term" value="F:RNA binding"/>
    <property type="evidence" value="ECO:0007669"/>
    <property type="project" value="UniProtKB-UniRule"/>
</dbReference>
<name>A0A6A5WFW8_9PLEO</name>
<dbReference type="AlphaFoldDB" id="A0A6A5WFW8"/>
<dbReference type="Pfam" id="PF00076">
    <property type="entry name" value="RRM_1"/>
    <property type="match status" value="1"/>
</dbReference>
<dbReference type="OrthoDB" id="2573941at2759"/>
<accession>A0A6A5WFW8</accession>
<protein>
    <submittedName>
        <fullName evidence="5">RNA-binding domain-containing protein</fullName>
    </submittedName>
</protein>
<dbReference type="GO" id="GO:0071011">
    <property type="term" value="C:precatalytic spliceosome"/>
    <property type="evidence" value="ECO:0007669"/>
    <property type="project" value="TreeGrafter"/>
</dbReference>
<feature type="compositionally biased region" description="Basic and acidic residues" evidence="3">
    <location>
        <begin position="216"/>
        <end position="231"/>
    </location>
</feature>
<dbReference type="GO" id="GO:0000398">
    <property type="term" value="P:mRNA splicing, via spliceosome"/>
    <property type="evidence" value="ECO:0007669"/>
    <property type="project" value="InterPro"/>
</dbReference>
<dbReference type="InterPro" id="IPR051847">
    <property type="entry name" value="RNA_proc/Spliceosome_comp"/>
</dbReference>
<proteinExistence type="predicted"/>
<dbReference type="InterPro" id="IPR045844">
    <property type="entry name" value="RRM_Ist3-like"/>
</dbReference>
<dbReference type="GO" id="GO:0071013">
    <property type="term" value="C:catalytic step 2 spliceosome"/>
    <property type="evidence" value="ECO:0007669"/>
    <property type="project" value="TreeGrafter"/>
</dbReference>
<keyword evidence="1 2" id="KW-0694">RNA-binding</keyword>
<dbReference type="Gene3D" id="3.30.70.330">
    <property type="match status" value="1"/>
</dbReference>
<feature type="compositionally biased region" description="Acidic residues" evidence="3">
    <location>
        <begin position="142"/>
        <end position="158"/>
    </location>
</feature>
<dbReference type="InterPro" id="IPR012677">
    <property type="entry name" value="Nucleotide-bd_a/b_plait_sf"/>
</dbReference>
<dbReference type="InterPro" id="IPR035979">
    <property type="entry name" value="RBD_domain_sf"/>
</dbReference>
<feature type="compositionally biased region" description="Basic and acidic residues" evidence="3">
    <location>
        <begin position="269"/>
        <end position="278"/>
    </location>
</feature>
<evidence type="ECO:0000313" key="6">
    <source>
        <dbReference type="Proteomes" id="UP000799779"/>
    </source>
</evidence>
<dbReference type="CDD" id="cd12411">
    <property type="entry name" value="RRM_ist3_like"/>
    <property type="match status" value="1"/>
</dbReference>
<dbReference type="GO" id="GO:0005686">
    <property type="term" value="C:U2 snRNP"/>
    <property type="evidence" value="ECO:0007669"/>
    <property type="project" value="TreeGrafter"/>
</dbReference>
<dbReference type="EMBL" id="ML977599">
    <property type="protein sequence ID" value="KAF1999051.1"/>
    <property type="molecule type" value="Genomic_DNA"/>
</dbReference>
<evidence type="ECO:0000256" key="3">
    <source>
        <dbReference type="SAM" id="MobiDB-lite"/>
    </source>
</evidence>
<evidence type="ECO:0000259" key="4">
    <source>
        <dbReference type="PROSITE" id="PS50102"/>
    </source>
</evidence>
<organism evidence="5 6">
    <name type="scientific">Amniculicola lignicola CBS 123094</name>
    <dbReference type="NCBI Taxonomy" id="1392246"/>
    <lineage>
        <taxon>Eukaryota</taxon>
        <taxon>Fungi</taxon>
        <taxon>Dikarya</taxon>
        <taxon>Ascomycota</taxon>
        <taxon>Pezizomycotina</taxon>
        <taxon>Dothideomycetes</taxon>
        <taxon>Pleosporomycetidae</taxon>
        <taxon>Pleosporales</taxon>
        <taxon>Amniculicolaceae</taxon>
        <taxon>Amniculicola</taxon>
    </lineage>
</organism>
<keyword evidence="6" id="KW-1185">Reference proteome</keyword>
<dbReference type="Proteomes" id="UP000799779">
    <property type="component" value="Unassembled WGS sequence"/>
</dbReference>
<dbReference type="InterPro" id="IPR000504">
    <property type="entry name" value="RRM_dom"/>
</dbReference>
<gene>
    <name evidence="5" type="ORF">P154DRAFT_523659</name>
</gene>
<dbReference type="SUPFAM" id="SSF54928">
    <property type="entry name" value="RNA-binding domain, RBD"/>
    <property type="match status" value="1"/>
</dbReference>
<feature type="domain" description="RRM" evidence="4">
    <location>
        <begin position="33"/>
        <end position="111"/>
    </location>
</feature>
<evidence type="ECO:0000256" key="2">
    <source>
        <dbReference type="PROSITE-ProRule" id="PRU00176"/>
    </source>
</evidence>
<dbReference type="SMART" id="SM00360">
    <property type="entry name" value="RRM"/>
    <property type="match status" value="1"/>
</dbReference>
<dbReference type="PANTHER" id="PTHR45880:SF1">
    <property type="entry name" value="RNA-BINDING MOTIF PROTEIN, X-LINKED 2"/>
    <property type="match status" value="1"/>
</dbReference>
<evidence type="ECO:0000256" key="1">
    <source>
        <dbReference type="ARBA" id="ARBA00022884"/>
    </source>
</evidence>